<gene>
    <name evidence="1" type="ORF">F3J37_01240</name>
</gene>
<accession>A0ABX0RI56</accession>
<dbReference type="Proteomes" id="UP001515780">
    <property type="component" value="Unassembled WGS sequence"/>
</dbReference>
<proteinExistence type="predicted"/>
<keyword evidence="2" id="KW-1185">Reference proteome</keyword>
<dbReference type="RefSeq" id="WP_166718860.1">
    <property type="nucleotide sequence ID" value="NZ_VWXC01000001.1"/>
</dbReference>
<evidence type="ECO:0000313" key="1">
    <source>
        <dbReference type="EMBL" id="NIG17301.1"/>
    </source>
</evidence>
<evidence type="ECO:0000313" key="2">
    <source>
        <dbReference type="Proteomes" id="UP001515780"/>
    </source>
</evidence>
<reference evidence="1 2" key="1">
    <citation type="journal article" date="2019" name="bioRxiv">
        <title>Bacteria contribute to plant secondary compound degradation in a generalist herbivore system.</title>
        <authorList>
            <person name="Francoeur C.B."/>
            <person name="Khadempour L."/>
            <person name="Moreira-Soto R.D."/>
            <person name="Gotting K."/>
            <person name="Book A.J."/>
            <person name="Pinto-Tomas A.A."/>
            <person name="Keefover-Ring K."/>
            <person name="Currie C.R."/>
        </authorList>
    </citation>
    <scope>NUCLEOTIDE SEQUENCE [LARGE SCALE GENOMIC DNA]</scope>
    <source>
        <strain evidence="1">Al-1710</strain>
    </source>
</reference>
<sequence>MSDLRDLTSDAIQITDGSTGAHVTAVYGAVLYADSADSTVWHTMFGLVLEIRPPVVIYMKAKSPGGAQVIVTSWSES</sequence>
<dbReference type="EMBL" id="VWXC01000001">
    <property type="protein sequence ID" value="NIG17301.1"/>
    <property type="molecule type" value="Genomic_DNA"/>
</dbReference>
<protein>
    <submittedName>
        <fullName evidence="1">Uncharacterized protein</fullName>
    </submittedName>
</protein>
<organism evidence="1 2">
    <name type="scientific">Candidatus Pantoea communis</name>
    <dbReference type="NCBI Taxonomy" id="2608354"/>
    <lineage>
        <taxon>Bacteria</taxon>
        <taxon>Pseudomonadati</taxon>
        <taxon>Pseudomonadota</taxon>
        <taxon>Gammaproteobacteria</taxon>
        <taxon>Enterobacterales</taxon>
        <taxon>Erwiniaceae</taxon>
        <taxon>Pantoea</taxon>
    </lineage>
</organism>
<name>A0ABX0RI56_9GAMM</name>
<comment type="caution">
    <text evidence="1">The sequence shown here is derived from an EMBL/GenBank/DDBJ whole genome shotgun (WGS) entry which is preliminary data.</text>
</comment>